<keyword evidence="9 12" id="KW-0472">Membrane</keyword>
<dbReference type="InterPro" id="IPR045861">
    <property type="entry name" value="CorA_cytoplasmic_dom"/>
</dbReference>
<dbReference type="Proteomes" id="UP000253509">
    <property type="component" value="Unassembled WGS sequence"/>
</dbReference>
<dbReference type="EMBL" id="QNSB01000004">
    <property type="protein sequence ID" value="RBP72064.1"/>
    <property type="molecule type" value="Genomic_DNA"/>
</dbReference>
<dbReference type="GO" id="GO:0000287">
    <property type="term" value="F:magnesium ion binding"/>
    <property type="evidence" value="ECO:0007669"/>
    <property type="project" value="TreeGrafter"/>
</dbReference>
<evidence type="ECO:0000256" key="2">
    <source>
        <dbReference type="ARBA" id="ARBA00009765"/>
    </source>
</evidence>
<accession>A0A366IIX1</accession>
<comment type="caution">
    <text evidence="13">The sequence shown here is derived from an EMBL/GenBank/DDBJ whole genome shotgun (WGS) entry which is preliminary data.</text>
</comment>
<dbReference type="Gene3D" id="3.30.460.20">
    <property type="entry name" value="CorA soluble domain-like"/>
    <property type="match status" value="1"/>
</dbReference>
<evidence type="ECO:0000256" key="10">
    <source>
        <dbReference type="ARBA" id="ARBA00034269"/>
    </source>
</evidence>
<dbReference type="CDD" id="cd12830">
    <property type="entry name" value="MtCorA-like"/>
    <property type="match status" value="1"/>
</dbReference>
<organism evidence="13 14">
    <name type="scientific">Brevibacterium celere</name>
    <dbReference type="NCBI Taxonomy" id="225845"/>
    <lineage>
        <taxon>Bacteria</taxon>
        <taxon>Bacillati</taxon>
        <taxon>Actinomycetota</taxon>
        <taxon>Actinomycetes</taxon>
        <taxon>Micrococcales</taxon>
        <taxon>Brevibacteriaceae</taxon>
        <taxon>Brevibacterium</taxon>
    </lineage>
</organism>
<dbReference type="PANTHER" id="PTHR46494">
    <property type="entry name" value="CORA FAMILY METAL ION TRANSPORTER (EUROFUNG)"/>
    <property type="match status" value="1"/>
</dbReference>
<protein>
    <submittedName>
        <fullName evidence="13">Magnesium transporter</fullName>
    </submittedName>
</protein>
<dbReference type="FunFam" id="1.20.58.340:FF:000004">
    <property type="entry name" value="Magnesium transport protein CorA"/>
    <property type="match status" value="1"/>
</dbReference>
<keyword evidence="14" id="KW-1185">Reference proteome</keyword>
<keyword evidence="6" id="KW-0460">Magnesium</keyword>
<evidence type="ECO:0000256" key="5">
    <source>
        <dbReference type="ARBA" id="ARBA00022692"/>
    </source>
</evidence>
<evidence type="ECO:0000256" key="6">
    <source>
        <dbReference type="ARBA" id="ARBA00022842"/>
    </source>
</evidence>
<keyword evidence="5 12" id="KW-0812">Transmembrane</keyword>
<dbReference type="GO" id="GO:0005886">
    <property type="term" value="C:plasma membrane"/>
    <property type="evidence" value="ECO:0007669"/>
    <property type="project" value="UniProtKB-SubCell"/>
</dbReference>
<dbReference type="GO" id="GO:0050897">
    <property type="term" value="F:cobalt ion binding"/>
    <property type="evidence" value="ECO:0007669"/>
    <property type="project" value="TreeGrafter"/>
</dbReference>
<dbReference type="InterPro" id="IPR045863">
    <property type="entry name" value="CorA_TM1_TM2"/>
</dbReference>
<evidence type="ECO:0000256" key="8">
    <source>
        <dbReference type="ARBA" id="ARBA00023065"/>
    </source>
</evidence>
<name>A0A366IIX1_9MICO</name>
<evidence type="ECO:0000256" key="9">
    <source>
        <dbReference type="ARBA" id="ARBA00023136"/>
    </source>
</evidence>
<evidence type="ECO:0000256" key="4">
    <source>
        <dbReference type="ARBA" id="ARBA00022475"/>
    </source>
</evidence>
<dbReference type="Gene3D" id="1.20.58.340">
    <property type="entry name" value="Magnesium transport protein CorA, transmembrane region"/>
    <property type="match status" value="2"/>
</dbReference>
<comment type="function">
    <text evidence="11">Mediates influx of magnesium ions. Alternates between open and closed states. Activated by low cytoplasmic Mg(2+) levels. Inactive when cytoplasmic Mg(2+) levels are high.</text>
</comment>
<dbReference type="AlphaFoldDB" id="A0A366IIX1"/>
<evidence type="ECO:0000256" key="3">
    <source>
        <dbReference type="ARBA" id="ARBA00022448"/>
    </source>
</evidence>
<comment type="similarity">
    <text evidence="2">Belongs to the CorA metal ion transporter (MIT) (TC 1.A.35) family.</text>
</comment>
<sequence length="341" mass="38587">MVLSRRIVDGEEQDVLISSSFAEAVDRNSSGTSAGMTRYLIPHSSTELMDEIIATWDLHPVLAEDLHHAKQRPKLERYDGVLFFVFKNVFYLDDTEEVEFSEIHVLAKDDSLVIICQGNRFLDGTPIPADRDELDRFFRNTEWVHAEDKDLLALGTDTLIYRLLDATVDGYFPVLDGLQEDKDEIESQVFSGDVAATERIYRLSQEVIDLVHATMSLKRVSEALNARVDDDTIPGELKPYFGDLDDHLTRVVAEATEMRNSLSQILEVNSALIAQRQNEDMKKISGWAAIIFAPTVIGAIYGMNFDNMPELQWTYGYPLAVAAMIVAAVLLYVVFRVKKWM</sequence>
<comment type="subcellular location">
    <subcellularLocation>
        <location evidence="1">Cell membrane</location>
        <topology evidence="1">Multi-pass membrane protein</topology>
    </subcellularLocation>
</comment>
<dbReference type="SUPFAM" id="SSF143865">
    <property type="entry name" value="CorA soluble domain-like"/>
    <property type="match status" value="1"/>
</dbReference>
<gene>
    <name evidence="13" type="ORF">DFO65_10419</name>
</gene>
<evidence type="ECO:0000256" key="12">
    <source>
        <dbReference type="SAM" id="Phobius"/>
    </source>
</evidence>
<evidence type="ECO:0000256" key="7">
    <source>
        <dbReference type="ARBA" id="ARBA00022989"/>
    </source>
</evidence>
<reference evidence="13 14" key="1">
    <citation type="submission" date="2018-06" db="EMBL/GenBank/DDBJ databases">
        <title>Freshwater and sediment microbial communities from various areas in North America, analyzing microbe dynamics in response to fracking.</title>
        <authorList>
            <person name="Lamendella R."/>
        </authorList>
    </citation>
    <scope>NUCLEOTIDE SEQUENCE [LARGE SCALE GENOMIC DNA]</scope>
    <source>
        <strain evidence="13 14">3b_TX</strain>
    </source>
</reference>
<dbReference type="GO" id="GO:0015095">
    <property type="term" value="F:magnesium ion transmembrane transporter activity"/>
    <property type="evidence" value="ECO:0007669"/>
    <property type="project" value="TreeGrafter"/>
</dbReference>
<evidence type="ECO:0000313" key="14">
    <source>
        <dbReference type="Proteomes" id="UP000253509"/>
    </source>
</evidence>
<dbReference type="GO" id="GO:0015087">
    <property type="term" value="F:cobalt ion transmembrane transporter activity"/>
    <property type="evidence" value="ECO:0007669"/>
    <property type="project" value="TreeGrafter"/>
</dbReference>
<feature type="transmembrane region" description="Helical" evidence="12">
    <location>
        <begin position="315"/>
        <end position="335"/>
    </location>
</feature>
<evidence type="ECO:0000313" key="13">
    <source>
        <dbReference type="EMBL" id="RBP72064.1"/>
    </source>
</evidence>
<keyword evidence="3" id="KW-0813">Transport</keyword>
<evidence type="ECO:0000256" key="1">
    <source>
        <dbReference type="ARBA" id="ARBA00004651"/>
    </source>
</evidence>
<dbReference type="Pfam" id="PF01544">
    <property type="entry name" value="CorA"/>
    <property type="match status" value="1"/>
</dbReference>
<dbReference type="InterPro" id="IPR002523">
    <property type="entry name" value="MgTranspt_CorA/ZnTranspt_ZntB"/>
</dbReference>
<comment type="catalytic activity">
    <reaction evidence="10">
        <text>Mg(2+)(in) = Mg(2+)(out)</text>
        <dbReference type="Rhea" id="RHEA:29827"/>
        <dbReference type="ChEBI" id="CHEBI:18420"/>
    </reaction>
</comment>
<keyword evidence="4" id="KW-1003">Cell membrane</keyword>
<feature type="transmembrane region" description="Helical" evidence="12">
    <location>
        <begin position="284"/>
        <end position="303"/>
    </location>
</feature>
<dbReference type="PANTHER" id="PTHR46494:SF1">
    <property type="entry name" value="CORA FAMILY METAL ION TRANSPORTER (EUROFUNG)"/>
    <property type="match status" value="1"/>
</dbReference>
<dbReference type="SUPFAM" id="SSF144083">
    <property type="entry name" value="Magnesium transport protein CorA, transmembrane region"/>
    <property type="match status" value="1"/>
</dbReference>
<keyword evidence="8" id="KW-0406">Ion transport</keyword>
<proteinExistence type="inferred from homology"/>
<keyword evidence="7 12" id="KW-1133">Transmembrane helix</keyword>
<evidence type="ECO:0000256" key="11">
    <source>
        <dbReference type="ARBA" id="ARBA00045497"/>
    </source>
</evidence>